<name>A0AAP4A469_PAEPO</name>
<protein>
    <submittedName>
        <fullName evidence="1">Uncharacterized protein</fullName>
    </submittedName>
</protein>
<dbReference type="RefSeq" id="WP_256026565.1">
    <property type="nucleotide sequence ID" value="NZ_JARVWT010000026.1"/>
</dbReference>
<evidence type="ECO:0000313" key="2">
    <source>
        <dbReference type="Proteomes" id="UP001229409"/>
    </source>
</evidence>
<sequence length="40" mass="4762">MSKDKHMISSFDFGKPNRRYTLEVLGDIIHIRPFYGSLYK</sequence>
<accession>A0AAP4A469</accession>
<organism evidence="1 2">
    <name type="scientific">Paenibacillus polymyxa</name>
    <name type="common">Bacillus polymyxa</name>
    <dbReference type="NCBI Taxonomy" id="1406"/>
    <lineage>
        <taxon>Bacteria</taxon>
        <taxon>Bacillati</taxon>
        <taxon>Bacillota</taxon>
        <taxon>Bacilli</taxon>
        <taxon>Bacillales</taxon>
        <taxon>Paenibacillaceae</taxon>
        <taxon>Paenibacillus</taxon>
    </lineage>
</organism>
<dbReference type="AlphaFoldDB" id="A0AAP4A469"/>
<dbReference type="EMBL" id="JARVWT010000026">
    <property type="protein sequence ID" value="MDH2334558.1"/>
    <property type="molecule type" value="Genomic_DNA"/>
</dbReference>
<gene>
    <name evidence="1" type="ORF">QDS18_27180</name>
</gene>
<comment type="caution">
    <text evidence="1">The sequence shown here is derived from an EMBL/GenBank/DDBJ whole genome shotgun (WGS) entry which is preliminary data.</text>
</comment>
<evidence type="ECO:0000313" key="1">
    <source>
        <dbReference type="EMBL" id="MDH2334558.1"/>
    </source>
</evidence>
<reference evidence="1" key="1">
    <citation type="submission" date="2023-04" db="EMBL/GenBank/DDBJ databases">
        <title>Uncovering the Secrets of Slow-Growing Bacteria in Tropical Savanna Soil through Cultivation and Genomic Analysis.</title>
        <authorList>
            <person name="Goncalves O.S."/>
            <person name="Santana M.F."/>
        </authorList>
    </citation>
    <scope>NUCLEOTIDE SEQUENCE</scope>
    <source>
        <strain evidence="1">ANTI</strain>
    </source>
</reference>
<dbReference type="Proteomes" id="UP001229409">
    <property type="component" value="Unassembled WGS sequence"/>
</dbReference>
<proteinExistence type="predicted"/>